<organism evidence="1 2">
    <name type="scientific">Arcticibacter pallidicorallinus</name>
    <dbReference type="NCBI Taxonomy" id="1259464"/>
    <lineage>
        <taxon>Bacteria</taxon>
        <taxon>Pseudomonadati</taxon>
        <taxon>Bacteroidota</taxon>
        <taxon>Sphingobacteriia</taxon>
        <taxon>Sphingobacteriales</taxon>
        <taxon>Sphingobacteriaceae</taxon>
        <taxon>Arcticibacter</taxon>
    </lineage>
</organism>
<dbReference type="InterPro" id="IPR025833">
    <property type="entry name" value="GDYXXLXY"/>
</dbReference>
<reference evidence="1 2" key="1">
    <citation type="submission" date="2018-03" db="EMBL/GenBank/DDBJ databases">
        <title>Genomic Encyclopedia of Type Strains, Phase III (KMG-III): the genomes of soil and plant-associated and newly described type strains.</title>
        <authorList>
            <person name="Whitman W."/>
        </authorList>
    </citation>
    <scope>NUCLEOTIDE SEQUENCE [LARGE SCALE GENOMIC DNA]</scope>
    <source>
        <strain evidence="1 2">CGMCC 1.9313</strain>
    </source>
</reference>
<accession>A0A2T0U9K5</accession>
<keyword evidence="2" id="KW-1185">Reference proteome</keyword>
<sequence>MDAQKKNIKKWVIPAFILLCLAQLVLPIKMVADREAVVLKGKAFRFKVAPLDPNDPFRGKYITLRYEADSVKVKNVNEWVRNSKIYALLDTDLQGYAFVRGISASRPDDQLDYVEAFVTVMNLEDKNTLHITYPFNRFYMEETKAMKAEKMFLESLRSPRSNVFAEIYVRDGKAVINDVVINGQSVRDISINLK</sequence>
<dbReference type="EMBL" id="PVTH01000002">
    <property type="protein sequence ID" value="PRY54517.1"/>
    <property type="molecule type" value="Genomic_DNA"/>
</dbReference>
<comment type="caution">
    <text evidence="1">The sequence shown here is derived from an EMBL/GenBank/DDBJ whole genome shotgun (WGS) entry which is preliminary data.</text>
</comment>
<evidence type="ECO:0000313" key="2">
    <source>
        <dbReference type="Proteomes" id="UP000238034"/>
    </source>
</evidence>
<dbReference type="RefSeq" id="WP_181276675.1">
    <property type="nucleotide sequence ID" value="NZ_PVTH01000002.1"/>
</dbReference>
<name>A0A2T0U9K5_9SPHI</name>
<protein>
    <submittedName>
        <fullName evidence="1">Putative membrane-anchored protein</fullName>
    </submittedName>
</protein>
<dbReference type="Pfam" id="PF14345">
    <property type="entry name" value="GDYXXLXY"/>
    <property type="match status" value="1"/>
</dbReference>
<dbReference type="Proteomes" id="UP000238034">
    <property type="component" value="Unassembled WGS sequence"/>
</dbReference>
<gene>
    <name evidence="1" type="ORF">B0I27_102284</name>
</gene>
<dbReference type="AlphaFoldDB" id="A0A2T0U9K5"/>
<proteinExistence type="predicted"/>
<evidence type="ECO:0000313" key="1">
    <source>
        <dbReference type="EMBL" id="PRY54517.1"/>
    </source>
</evidence>